<evidence type="ECO:0000256" key="1">
    <source>
        <dbReference type="ARBA" id="ARBA00006484"/>
    </source>
</evidence>
<dbReference type="SMART" id="SM00822">
    <property type="entry name" value="PKS_KR"/>
    <property type="match status" value="1"/>
</dbReference>
<accession>A0ABY5W7H1</accession>
<dbReference type="InterPro" id="IPR036291">
    <property type="entry name" value="NAD(P)-bd_dom_sf"/>
</dbReference>
<feature type="domain" description="Ketoreductase" evidence="3">
    <location>
        <begin position="7"/>
        <end position="186"/>
    </location>
</feature>
<dbReference type="InterPro" id="IPR057326">
    <property type="entry name" value="KR_dom"/>
</dbReference>
<reference evidence="4" key="2">
    <citation type="submission" date="2022-09" db="EMBL/GenBank/DDBJ databases">
        <title>Biosynthetic gene clusters of Dactylosporangioum fulvum.</title>
        <authorList>
            <person name="Caradec T."/>
        </authorList>
    </citation>
    <scope>NUCLEOTIDE SEQUENCE</scope>
    <source>
        <strain evidence="4">NRRL B-16292</strain>
    </source>
</reference>
<dbReference type="PANTHER" id="PTHR43639:SF1">
    <property type="entry name" value="SHORT-CHAIN DEHYDROGENASE_REDUCTASE FAMILY PROTEIN"/>
    <property type="match status" value="1"/>
</dbReference>
<evidence type="ECO:0000256" key="2">
    <source>
        <dbReference type="ARBA" id="ARBA00023002"/>
    </source>
</evidence>
<comment type="similarity">
    <text evidence="1">Belongs to the short-chain dehydrogenases/reductases (SDR) family.</text>
</comment>
<dbReference type="Pfam" id="PF13561">
    <property type="entry name" value="adh_short_C2"/>
    <property type="match status" value="1"/>
</dbReference>
<evidence type="ECO:0000313" key="5">
    <source>
        <dbReference type="Proteomes" id="UP001059617"/>
    </source>
</evidence>
<organism evidence="4 5">
    <name type="scientific">Dactylosporangium fulvum</name>
    <dbReference type="NCBI Taxonomy" id="53359"/>
    <lineage>
        <taxon>Bacteria</taxon>
        <taxon>Bacillati</taxon>
        <taxon>Actinomycetota</taxon>
        <taxon>Actinomycetes</taxon>
        <taxon>Micromonosporales</taxon>
        <taxon>Micromonosporaceae</taxon>
        <taxon>Dactylosporangium</taxon>
    </lineage>
</organism>
<proteinExistence type="inferred from homology"/>
<keyword evidence="5" id="KW-1185">Reference proteome</keyword>
<dbReference type="InterPro" id="IPR002347">
    <property type="entry name" value="SDR_fam"/>
</dbReference>
<evidence type="ECO:0000313" key="4">
    <source>
        <dbReference type="EMBL" id="UWP85404.1"/>
    </source>
</evidence>
<keyword evidence="2" id="KW-0560">Oxidoreductase</keyword>
<reference evidence="4" key="1">
    <citation type="submission" date="2021-04" db="EMBL/GenBank/DDBJ databases">
        <authorList>
            <person name="Hartkoorn R.C."/>
            <person name="Beaudoing E."/>
            <person name="Hot D."/>
        </authorList>
    </citation>
    <scope>NUCLEOTIDE SEQUENCE</scope>
    <source>
        <strain evidence="4">NRRL B-16292</strain>
    </source>
</reference>
<dbReference type="Gene3D" id="3.40.50.720">
    <property type="entry name" value="NAD(P)-binding Rossmann-like Domain"/>
    <property type="match status" value="1"/>
</dbReference>
<name>A0ABY5W7H1_9ACTN</name>
<dbReference type="Proteomes" id="UP001059617">
    <property type="component" value="Chromosome"/>
</dbReference>
<dbReference type="RefSeq" id="WP_259863516.1">
    <property type="nucleotide sequence ID" value="NZ_BAAAST010000020.1"/>
</dbReference>
<dbReference type="EMBL" id="CP073720">
    <property type="protein sequence ID" value="UWP85404.1"/>
    <property type="molecule type" value="Genomic_DNA"/>
</dbReference>
<protein>
    <submittedName>
        <fullName evidence="4">SDR family oxidoreductase</fullName>
    </submittedName>
</protein>
<sequence>MMHLIQKKALVTGGSRGIGRGVVERLAADGADIAFTYREREADAKEVVAAVEAAGRVAHAIRVDLTDVAEVRRAIRAAHRLLGGLDILVNNAAAAATATRIDAATEEEFDRAMAVNARAVFFSLQEASSLMSNGGRIINLSTANTALPVPGVSLHAGSKAAVEQYTRVAAQELGPQGITVNTISPGATDTELLRANITEEGLALAVKMTPLGRIGEPSDIAGVVAFLCGPDGAFVSGQNLRVTGGMV</sequence>
<dbReference type="PANTHER" id="PTHR43639">
    <property type="entry name" value="OXIDOREDUCTASE, SHORT-CHAIN DEHYDROGENASE/REDUCTASE FAMILY (AFU_ORTHOLOGUE AFUA_5G02870)"/>
    <property type="match status" value="1"/>
</dbReference>
<evidence type="ECO:0000259" key="3">
    <source>
        <dbReference type="SMART" id="SM00822"/>
    </source>
</evidence>
<dbReference type="SUPFAM" id="SSF51735">
    <property type="entry name" value="NAD(P)-binding Rossmann-fold domains"/>
    <property type="match status" value="1"/>
</dbReference>
<dbReference type="PRINTS" id="PR00080">
    <property type="entry name" value="SDRFAMILY"/>
</dbReference>
<gene>
    <name evidence="4" type="ORF">Dfulv_14670</name>
</gene>
<dbReference type="PRINTS" id="PR00081">
    <property type="entry name" value="GDHRDH"/>
</dbReference>